<feature type="region of interest" description="Disordered" evidence="1">
    <location>
        <begin position="30"/>
        <end position="141"/>
    </location>
</feature>
<accession>A0A645G8G8</accession>
<evidence type="ECO:0000256" key="1">
    <source>
        <dbReference type="SAM" id="MobiDB-lite"/>
    </source>
</evidence>
<organism evidence="2">
    <name type="scientific">bioreactor metagenome</name>
    <dbReference type="NCBI Taxonomy" id="1076179"/>
    <lineage>
        <taxon>unclassified sequences</taxon>
        <taxon>metagenomes</taxon>
        <taxon>ecological metagenomes</taxon>
    </lineage>
</organism>
<sequence>MPLGTPGMRNSRKASKAGFFDLRMKEKFQDARRRRRFSASGWSASPPGIRSAVTPGAAGGTDSAVTPFAAGSTASAGQAAGPDGSVPGSGRHWALFSEGSMAPKIRRRRRISTKMIVLPSASPARQTSSPRSMPNAMPAAT</sequence>
<protein>
    <submittedName>
        <fullName evidence="2">Uncharacterized protein</fullName>
    </submittedName>
</protein>
<gene>
    <name evidence="2" type="ORF">SDC9_169462</name>
</gene>
<evidence type="ECO:0000313" key="2">
    <source>
        <dbReference type="EMBL" id="MPN22079.1"/>
    </source>
</evidence>
<name>A0A645G8G8_9ZZZZ</name>
<feature type="compositionally biased region" description="Low complexity" evidence="1">
    <location>
        <begin position="69"/>
        <end position="81"/>
    </location>
</feature>
<reference evidence="2" key="1">
    <citation type="submission" date="2019-08" db="EMBL/GenBank/DDBJ databases">
        <authorList>
            <person name="Kucharzyk K."/>
            <person name="Murdoch R.W."/>
            <person name="Higgins S."/>
            <person name="Loffler F."/>
        </authorList>
    </citation>
    <scope>NUCLEOTIDE SEQUENCE</scope>
</reference>
<proteinExistence type="predicted"/>
<dbReference type="AlphaFoldDB" id="A0A645G8G8"/>
<feature type="compositionally biased region" description="Polar residues" evidence="1">
    <location>
        <begin position="123"/>
        <end position="132"/>
    </location>
</feature>
<dbReference type="EMBL" id="VSSQ01070232">
    <property type="protein sequence ID" value="MPN22079.1"/>
    <property type="molecule type" value="Genomic_DNA"/>
</dbReference>
<comment type="caution">
    <text evidence="2">The sequence shown here is derived from an EMBL/GenBank/DDBJ whole genome shotgun (WGS) entry which is preliminary data.</text>
</comment>